<feature type="compositionally biased region" description="Low complexity" evidence="1">
    <location>
        <begin position="386"/>
        <end position="400"/>
    </location>
</feature>
<feature type="region of interest" description="Disordered" evidence="1">
    <location>
        <begin position="384"/>
        <end position="441"/>
    </location>
</feature>
<feature type="compositionally biased region" description="Basic and acidic residues" evidence="1">
    <location>
        <begin position="423"/>
        <end position="436"/>
    </location>
</feature>
<reference evidence="4" key="1">
    <citation type="journal article" date="2015" name="BMC Genomics">
        <title>Genomic and transcriptomic analysis of the endophytic fungus Pestalotiopsis fici reveals its lifestyle and high potential for synthesis of natural products.</title>
        <authorList>
            <person name="Wang X."/>
            <person name="Zhang X."/>
            <person name="Liu L."/>
            <person name="Xiang M."/>
            <person name="Wang W."/>
            <person name="Sun X."/>
            <person name="Che Y."/>
            <person name="Guo L."/>
            <person name="Liu G."/>
            <person name="Guo L."/>
            <person name="Wang C."/>
            <person name="Yin W.B."/>
            <person name="Stadler M."/>
            <person name="Zhang X."/>
            <person name="Liu X."/>
        </authorList>
    </citation>
    <scope>NUCLEOTIDE SEQUENCE [LARGE SCALE GENOMIC DNA]</scope>
    <source>
        <strain evidence="4">W106-1 / CGMCC3.15140</strain>
    </source>
</reference>
<dbReference type="AlphaFoldDB" id="W3WV90"/>
<evidence type="ECO:0000256" key="1">
    <source>
        <dbReference type="SAM" id="MobiDB-lite"/>
    </source>
</evidence>
<dbReference type="InterPro" id="IPR010730">
    <property type="entry name" value="HET"/>
</dbReference>
<organism evidence="3 4">
    <name type="scientific">Pestalotiopsis fici (strain W106-1 / CGMCC3.15140)</name>
    <dbReference type="NCBI Taxonomy" id="1229662"/>
    <lineage>
        <taxon>Eukaryota</taxon>
        <taxon>Fungi</taxon>
        <taxon>Dikarya</taxon>
        <taxon>Ascomycota</taxon>
        <taxon>Pezizomycotina</taxon>
        <taxon>Sordariomycetes</taxon>
        <taxon>Xylariomycetidae</taxon>
        <taxon>Amphisphaeriales</taxon>
        <taxon>Sporocadaceae</taxon>
        <taxon>Pestalotiopsis</taxon>
    </lineage>
</organism>
<evidence type="ECO:0000313" key="3">
    <source>
        <dbReference type="EMBL" id="ETS76756.1"/>
    </source>
</evidence>
<sequence length="489" mass="57470">MRLLSLQDGRLSLTKFNKHIPSYAILSHTWGAAEDEVTFEDVSRNEARNKKGYDKIKFCAEQAAIHNLEFFWVDTCCINKTDVQEFQNAINSMYRWYQNAKVCFVYMADLSTEGTRQTHQDSAWKVRFRQNRWFTRSWTLQELLAPREIKFYSNDNQFIGDKGSLVQELEAITRIPASTLLGADSAPFSLEECIFWAGDRESTYEEDKAYSLLGLCGVSLAPNYGEGVEDAFERLRKRCHKKRNKQGTIQVYESGGKDNWHYDSQAHEALQLSRVAEISPFAQSHPNNFEETETGPLNKTTRRLVDIKRDMERASQQRDEENMREIEREREQKTREINMIQKQQMDWKVRNEELHKQVYGDMEKRMQKQAEEHQAEISRLQERMEAMSASTSSPASNSVALVTQPREEEDSSESSGSSSDSQAEQRRREDRRRREQQQQQLRQELDYRIAIELDYQRRFNDPYFLEARMAPVRWNRGPCNDPFCDICRF</sequence>
<evidence type="ECO:0000259" key="2">
    <source>
        <dbReference type="Pfam" id="PF06985"/>
    </source>
</evidence>
<dbReference type="Pfam" id="PF06985">
    <property type="entry name" value="HET"/>
    <property type="match status" value="1"/>
</dbReference>
<dbReference type="InParanoid" id="W3WV90"/>
<dbReference type="OrthoDB" id="674604at2759"/>
<dbReference type="PANTHER" id="PTHR10622:SF11">
    <property type="entry name" value="HET-DOMAIN-CONTAINING PROTEIN"/>
    <property type="match status" value="1"/>
</dbReference>
<accession>W3WV90</accession>
<proteinExistence type="predicted"/>
<dbReference type="KEGG" id="pfy:PFICI_12143"/>
<gene>
    <name evidence="3" type="ORF">PFICI_12143</name>
</gene>
<name>W3WV90_PESFW</name>
<feature type="domain" description="Heterokaryon incompatibility" evidence="2">
    <location>
        <begin position="23"/>
        <end position="115"/>
    </location>
</feature>
<keyword evidence="4" id="KW-1185">Reference proteome</keyword>
<dbReference type="PANTHER" id="PTHR10622">
    <property type="entry name" value="HET DOMAIN-CONTAINING PROTEIN"/>
    <property type="match status" value="1"/>
</dbReference>
<dbReference type="HOGENOM" id="CLU_000288_138_0_1"/>
<dbReference type="RefSeq" id="XP_007838915.1">
    <property type="nucleotide sequence ID" value="XM_007840724.1"/>
</dbReference>
<dbReference type="GeneID" id="19277156"/>
<dbReference type="EMBL" id="KI912117">
    <property type="protein sequence ID" value="ETS76756.1"/>
    <property type="molecule type" value="Genomic_DNA"/>
</dbReference>
<feature type="region of interest" description="Disordered" evidence="1">
    <location>
        <begin position="312"/>
        <end position="331"/>
    </location>
</feature>
<dbReference type="STRING" id="1229662.W3WV90"/>
<protein>
    <recommendedName>
        <fullName evidence="2">Heterokaryon incompatibility domain-containing protein</fullName>
    </recommendedName>
</protein>
<evidence type="ECO:0000313" key="4">
    <source>
        <dbReference type="Proteomes" id="UP000030651"/>
    </source>
</evidence>
<dbReference type="Proteomes" id="UP000030651">
    <property type="component" value="Unassembled WGS sequence"/>
</dbReference>